<proteinExistence type="inferred from homology"/>
<keyword evidence="4 6" id="KW-0456">Lyase</keyword>
<dbReference type="CDD" id="cd05260">
    <property type="entry name" value="GDP_MD_SDR_e"/>
    <property type="match status" value="1"/>
</dbReference>
<evidence type="ECO:0000256" key="2">
    <source>
        <dbReference type="ARBA" id="ARBA00009263"/>
    </source>
</evidence>
<comment type="caution">
    <text evidence="6">The sequence shown here is derived from an EMBL/GenBank/DDBJ whole genome shotgun (WGS) entry which is preliminary data.</text>
</comment>
<dbReference type="InterPro" id="IPR006368">
    <property type="entry name" value="GDP_Man_deHydtase"/>
</dbReference>
<evidence type="ECO:0000313" key="6">
    <source>
        <dbReference type="EMBL" id="MFD0983424.1"/>
    </source>
</evidence>
<comment type="cofactor">
    <cofactor evidence="1">
        <name>NADP(+)</name>
        <dbReference type="ChEBI" id="CHEBI:58349"/>
    </cofactor>
</comment>
<dbReference type="Gene3D" id="3.90.25.10">
    <property type="entry name" value="UDP-galactose 4-epimerase, domain 1"/>
    <property type="match status" value="1"/>
</dbReference>
<evidence type="ECO:0000256" key="4">
    <source>
        <dbReference type="ARBA" id="ARBA00023239"/>
    </source>
</evidence>
<reference evidence="7" key="1">
    <citation type="journal article" date="2019" name="Int. J. Syst. Evol. Microbiol.">
        <title>The Global Catalogue of Microorganisms (GCM) 10K type strain sequencing project: providing services to taxonomists for standard genome sequencing and annotation.</title>
        <authorList>
            <consortium name="The Broad Institute Genomics Platform"/>
            <consortium name="The Broad Institute Genome Sequencing Center for Infectious Disease"/>
            <person name="Wu L."/>
            <person name="Ma J."/>
        </authorList>
    </citation>
    <scope>NUCLEOTIDE SEQUENCE [LARGE SCALE GENOMIC DNA]</scope>
    <source>
        <strain evidence="7">CECT 7649</strain>
    </source>
</reference>
<dbReference type="InterPro" id="IPR016040">
    <property type="entry name" value="NAD(P)-bd_dom"/>
</dbReference>
<organism evidence="6 7">
    <name type="scientific">Flavobacterium myungsuense</name>
    <dbReference type="NCBI Taxonomy" id="651823"/>
    <lineage>
        <taxon>Bacteria</taxon>
        <taxon>Pseudomonadati</taxon>
        <taxon>Bacteroidota</taxon>
        <taxon>Flavobacteriia</taxon>
        <taxon>Flavobacteriales</taxon>
        <taxon>Flavobacteriaceae</taxon>
        <taxon>Flavobacterium</taxon>
    </lineage>
</organism>
<protein>
    <recommendedName>
        <fullName evidence="3">GDP-mannose 4,6-dehydratase</fullName>
        <ecNumber evidence="3">4.2.1.47</ecNumber>
    </recommendedName>
</protein>
<dbReference type="InterPro" id="IPR036291">
    <property type="entry name" value="NAD(P)-bd_dom_sf"/>
</dbReference>
<dbReference type="PANTHER" id="PTHR43715:SF1">
    <property type="entry name" value="GDP-MANNOSE 4,6 DEHYDRATASE"/>
    <property type="match status" value="1"/>
</dbReference>
<dbReference type="EMBL" id="JBHTIZ010000007">
    <property type="protein sequence ID" value="MFD0983424.1"/>
    <property type="molecule type" value="Genomic_DNA"/>
</dbReference>
<dbReference type="PANTHER" id="PTHR43715">
    <property type="entry name" value="GDP-MANNOSE 4,6-DEHYDRATASE"/>
    <property type="match status" value="1"/>
</dbReference>
<feature type="domain" description="NAD(P)-binding" evidence="5">
    <location>
        <begin position="8"/>
        <end position="309"/>
    </location>
</feature>
<evidence type="ECO:0000256" key="3">
    <source>
        <dbReference type="ARBA" id="ARBA00011989"/>
    </source>
</evidence>
<evidence type="ECO:0000259" key="5">
    <source>
        <dbReference type="Pfam" id="PF16363"/>
    </source>
</evidence>
<evidence type="ECO:0000313" key="7">
    <source>
        <dbReference type="Proteomes" id="UP001597051"/>
    </source>
</evidence>
<dbReference type="GO" id="GO:0008446">
    <property type="term" value="F:GDP-mannose 4,6-dehydratase activity"/>
    <property type="evidence" value="ECO:0007669"/>
    <property type="project" value="UniProtKB-EC"/>
</dbReference>
<comment type="similarity">
    <text evidence="2">Belongs to the NAD(P)-dependent epimerase/dehydratase family. GDP-mannose 4,6-dehydratase subfamily.</text>
</comment>
<gene>
    <name evidence="6" type="ORF">ACFQ0S_02935</name>
</gene>
<dbReference type="Proteomes" id="UP001597051">
    <property type="component" value="Unassembled WGS sequence"/>
</dbReference>
<accession>A0ABW3IZ98</accession>
<evidence type="ECO:0000256" key="1">
    <source>
        <dbReference type="ARBA" id="ARBA00001937"/>
    </source>
</evidence>
<name>A0ABW3IZ98_9FLAO</name>
<sequence>MLEKTAIISGITGQDGAYLAKLLLEKDYKVIGLTRENSESKNQGLKYLGINDKIDLEICNLLNKNEIESIFHKYQPLEFYNLAAQSSVYQSFKHPIETFQYNTSSVFNLLETIKQISRKTRFYQASSSEMYGRVNSLPITENSILHPLSPYAISKAAAHFTCIHYRESYEMHVSCGVLFNHESYLRQNTFFIKKIIQESIKISKGLQDILLVGNIDVKRDFGYAPLYVKAMFLMLQKETPDDYLICSGHSITLRAIIFYIFEKLGIPQSFCVVSKDLYRPSEIEDMYGDNRKAKSELHWNYNFTIFEILDLLLEEELKNHK</sequence>
<dbReference type="RefSeq" id="WP_379753682.1">
    <property type="nucleotide sequence ID" value="NZ_JBHSYB010000008.1"/>
</dbReference>
<dbReference type="EC" id="4.2.1.47" evidence="3"/>
<dbReference type="Pfam" id="PF16363">
    <property type="entry name" value="GDP_Man_Dehyd"/>
    <property type="match status" value="1"/>
</dbReference>
<dbReference type="SUPFAM" id="SSF51735">
    <property type="entry name" value="NAD(P)-binding Rossmann-fold domains"/>
    <property type="match status" value="1"/>
</dbReference>
<dbReference type="Gene3D" id="3.40.50.720">
    <property type="entry name" value="NAD(P)-binding Rossmann-like Domain"/>
    <property type="match status" value="1"/>
</dbReference>
<keyword evidence="7" id="KW-1185">Reference proteome</keyword>